<comment type="subcellular location">
    <subcellularLocation>
        <location evidence="7">Cytoplasm</location>
        <location evidence="7">Nucleoid</location>
    </subcellularLocation>
</comment>
<sequence>MAFFTSEYECKLDAKGRLVLPAKIKANLPEVSGNELVVMKGFDPNLVLYTMLEYKKIHNKFASLSDFDAAQRKLKRNFFRSVAPVELDSAGRFLIPKGWIDHAKLEKNVMVVGAGNTIEIWSPTLYEEYLIEDNEEYSDLAKKFLDE</sequence>
<comment type="similarity">
    <text evidence="7">Belongs to the MraZ family.</text>
</comment>
<evidence type="ECO:0000256" key="4">
    <source>
        <dbReference type="ARBA" id="ARBA00023015"/>
    </source>
</evidence>
<evidence type="ECO:0000256" key="1">
    <source>
        <dbReference type="ARBA" id="ARBA00013860"/>
    </source>
</evidence>
<gene>
    <name evidence="7" type="primary">mraZ</name>
    <name evidence="9" type="ORF">SAMN04488029_1103</name>
</gene>
<dbReference type="RefSeq" id="WP_084371398.1">
    <property type="nucleotide sequence ID" value="NZ_FWYF01000001.1"/>
</dbReference>
<dbReference type="SUPFAM" id="SSF89447">
    <property type="entry name" value="AbrB/MazE/MraZ-like"/>
    <property type="match status" value="1"/>
</dbReference>
<dbReference type="Pfam" id="PF02381">
    <property type="entry name" value="MraZ"/>
    <property type="match status" value="2"/>
</dbReference>
<dbReference type="GO" id="GO:0003700">
    <property type="term" value="F:DNA-binding transcription factor activity"/>
    <property type="evidence" value="ECO:0007669"/>
    <property type="project" value="UniProtKB-UniRule"/>
</dbReference>
<evidence type="ECO:0000256" key="6">
    <source>
        <dbReference type="ARBA" id="ARBA00023163"/>
    </source>
</evidence>
<evidence type="ECO:0000313" key="10">
    <source>
        <dbReference type="Proteomes" id="UP000192472"/>
    </source>
</evidence>
<keyword evidence="5 7" id="KW-0238">DNA-binding</keyword>
<dbReference type="PANTHER" id="PTHR34701:SF1">
    <property type="entry name" value="TRANSCRIPTIONAL REGULATOR MRAZ"/>
    <property type="match status" value="1"/>
</dbReference>
<dbReference type="InterPro" id="IPR038619">
    <property type="entry name" value="MraZ_sf"/>
</dbReference>
<name>A0A1W2G8J2_REIFA</name>
<keyword evidence="6 7" id="KW-0804">Transcription</keyword>
<evidence type="ECO:0000256" key="5">
    <source>
        <dbReference type="ARBA" id="ARBA00023125"/>
    </source>
</evidence>
<evidence type="ECO:0000259" key="8">
    <source>
        <dbReference type="PROSITE" id="PS51740"/>
    </source>
</evidence>
<dbReference type="Gene3D" id="3.40.1550.20">
    <property type="entry name" value="Transcriptional regulator MraZ domain"/>
    <property type="match status" value="1"/>
</dbReference>
<protein>
    <recommendedName>
        <fullName evidence="1 7">Transcriptional regulator MraZ</fullName>
    </recommendedName>
</protein>
<dbReference type="OrthoDB" id="9807753at2"/>
<organism evidence="9 10">
    <name type="scientific">Reichenbachiella faecimaris</name>
    <dbReference type="NCBI Taxonomy" id="692418"/>
    <lineage>
        <taxon>Bacteria</taxon>
        <taxon>Pseudomonadati</taxon>
        <taxon>Bacteroidota</taxon>
        <taxon>Cytophagia</taxon>
        <taxon>Cytophagales</taxon>
        <taxon>Reichenbachiellaceae</taxon>
        <taxon>Reichenbachiella</taxon>
    </lineage>
</organism>
<dbReference type="AlphaFoldDB" id="A0A1W2G8J2"/>
<evidence type="ECO:0000256" key="2">
    <source>
        <dbReference type="ARBA" id="ARBA00022490"/>
    </source>
</evidence>
<dbReference type="CDD" id="cd16320">
    <property type="entry name" value="MraZ_N"/>
    <property type="match status" value="1"/>
</dbReference>
<reference evidence="9 10" key="1">
    <citation type="submission" date="2017-04" db="EMBL/GenBank/DDBJ databases">
        <authorList>
            <person name="Afonso C.L."/>
            <person name="Miller P.J."/>
            <person name="Scott M.A."/>
            <person name="Spackman E."/>
            <person name="Goraichik I."/>
            <person name="Dimitrov K.M."/>
            <person name="Suarez D.L."/>
            <person name="Swayne D.E."/>
        </authorList>
    </citation>
    <scope>NUCLEOTIDE SEQUENCE [LARGE SCALE GENOMIC DNA]</scope>
    <source>
        <strain evidence="9 10">DSM 26133</strain>
    </source>
</reference>
<dbReference type="InterPro" id="IPR007159">
    <property type="entry name" value="SpoVT-AbrB_dom"/>
</dbReference>
<dbReference type="InterPro" id="IPR037914">
    <property type="entry name" value="SpoVT-AbrB_sf"/>
</dbReference>
<dbReference type="STRING" id="692418.SAMN04488029_1103"/>
<dbReference type="HAMAP" id="MF_01008">
    <property type="entry name" value="MraZ"/>
    <property type="match status" value="1"/>
</dbReference>
<dbReference type="Proteomes" id="UP000192472">
    <property type="component" value="Unassembled WGS sequence"/>
</dbReference>
<dbReference type="NCBIfam" id="TIGR00242">
    <property type="entry name" value="division/cell wall cluster transcriptional repressor MraZ"/>
    <property type="match status" value="1"/>
</dbReference>
<dbReference type="GO" id="GO:0000976">
    <property type="term" value="F:transcription cis-regulatory region binding"/>
    <property type="evidence" value="ECO:0007669"/>
    <property type="project" value="TreeGrafter"/>
</dbReference>
<dbReference type="InterPro" id="IPR035642">
    <property type="entry name" value="MraZ_N"/>
</dbReference>
<evidence type="ECO:0000256" key="3">
    <source>
        <dbReference type="ARBA" id="ARBA00022737"/>
    </source>
</evidence>
<keyword evidence="2 7" id="KW-0963">Cytoplasm</keyword>
<feature type="domain" description="SpoVT-AbrB" evidence="8">
    <location>
        <begin position="82"/>
        <end position="125"/>
    </location>
</feature>
<dbReference type="GO" id="GO:0005737">
    <property type="term" value="C:cytoplasm"/>
    <property type="evidence" value="ECO:0007669"/>
    <property type="project" value="UniProtKB-UniRule"/>
</dbReference>
<keyword evidence="10" id="KW-1185">Reference proteome</keyword>
<dbReference type="CDD" id="cd16321">
    <property type="entry name" value="MraZ_C"/>
    <property type="match status" value="1"/>
</dbReference>
<accession>A0A1W2G8J2</accession>
<keyword evidence="3" id="KW-0677">Repeat</keyword>
<keyword evidence="4 7" id="KW-0805">Transcription regulation</keyword>
<dbReference type="GO" id="GO:2000143">
    <property type="term" value="P:negative regulation of DNA-templated transcription initiation"/>
    <property type="evidence" value="ECO:0007669"/>
    <property type="project" value="TreeGrafter"/>
</dbReference>
<dbReference type="InterPro" id="IPR035644">
    <property type="entry name" value="MraZ_C"/>
</dbReference>
<feature type="domain" description="SpoVT-AbrB" evidence="8">
    <location>
        <begin position="7"/>
        <end position="53"/>
    </location>
</feature>
<comment type="subunit">
    <text evidence="7">Forms oligomers.</text>
</comment>
<dbReference type="InterPro" id="IPR003444">
    <property type="entry name" value="MraZ"/>
</dbReference>
<dbReference type="InterPro" id="IPR020603">
    <property type="entry name" value="MraZ_dom"/>
</dbReference>
<dbReference type="PROSITE" id="PS51740">
    <property type="entry name" value="SPOVT_ABRB"/>
    <property type="match status" value="2"/>
</dbReference>
<dbReference type="PANTHER" id="PTHR34701">
    <property type="entry name" value="TRANSCRIPTIONAL REGULATOR MRAZ"/>
    <property type="match status" value="1"/>
</dbReference>
<dbReference type="GO" id="GO:0009295">
    <property type="term" value="C:nucleoid"/>
    <property type="evidence" value="ECO:0007669"/>
    <property type="project" value="UniProtKB-SubCell"/>
</dbReference>
<proteinExistence type="inferred from homology"/>
<evidence type="ECO:0000256" key="7">
    <source>
        <dbReference type="HAMAP-Rule" id="MF_01008"/>
    </source>
</evidence>
<dbReference type="EMBL" id="FWYF01000001">
    <property type="protein sequence ID" value="SMD32752.1"/>
    <property type="molecule type" value="Genomic_DNA"/>
</dbReference>
<evidence type="ECO:0000313" key="9">
    <source>
        <dbReference type="EMBL" id="SMD32752.1"/>
    </source>
</evidence>